<organism evidence="20">
    <name type="scientific">Rafetus swinhoei</name>
    <name type="common">Swinhoes soft-shelled turtle</name>
    <dbReference type="NCBI Taxonomy" id="904230"/>
    <lineage>
        <taxon>Eukaryota</taxon>
        <taxon>Metazoa</taxon>
        <taxon>Chordata</taxon>
        <taxon>Craniata</taxon>
        <taxon>Vertebrata</taxon>
        <taxon>Euteleostomi</taxon>
        <taxon>Archelosauria</taxon>
        <taxon>Testudinata</taxon>
        <taxon>Testudines</taxon>
        <taxon>Cryptodira</taxon>
        <taxon>Trionychia</taxon>
        <taxon>Trionychidae</taxon>
        <taxon>Rafetus</taxon>
    </lineage>
</organism>
<feature type="transmembrane region" description="Helical" evidence="16">
    <location>
        <begin position="133"/>
        <end position="152"/>
    </location>
</feature>
<feature type="transmembrane region" description="Helical" evidence="16">
    <location>
        <begin position="266"/>
        <end position="287"/>
    </location>
</feature>
<feature type="domain" description="NADH-Ubiquinone oxidoreductase (complex I) chain 5 N-terminal" evidence="18">
    <location>
        <begin position="61"/>
        <end position="111"/>
    </location>
</feature>
<dbReference type="GO" id="GO:0042773">
    <property type="term" value="P:ATP synthesis coupled electron transport"/>
    <property type="evidence" value="ECO:0007669"/>
    <property type="project" value="InterPro"/>
</dbReference>
<reference evidence="20" key="1">
    <citation type="submission" date="2016-03" db="EMBL/GenBank/DDBJ databases">
        <authorList>
            <person name="Ploux O."/>
        </authorList>
    </citation>
    <scope>NUCLEOTIDE SEQUENCE</scope>
    <source>
        <strain evidence="20">YZGS0001</strain>
    </source>
</reference>
<feature type="transmembrane region" description="Helical" evidence="16">
    <location>
        <begin position="483"/>
        <end position="501"/>
    </location>
</feature>
<evidence type="ECO:0000256" key="11">
    <source>
        <dbReference type="ARBA" id="ARBA00023027"/>
    </source>
</evidence>
<keyword evidence="6 16" id="KW-0812">Transmembrane</keyword>
<dbReference type="EC" id="7.1.1.2" evidence="2 16"/>
<protein>
    <recommendedName>
        <fullName evidence="3 16">NADH-ubiquinone oxidoreductase chain 5</fullName>
        <ecNumber evidence="2 16">7.1.1.2</ecNumber>
    </recommendedName>
</protein>
<dbReference type="PANTHER" id="PTHR42829">
    <property type="entry name" value="NADH-UBIQUINONE OXIDOREDUCTASE CHAIN 5"/>
    <property type="match status" value="1"/>
</dbReference>
<evidence type="ECO:0000256" key="1">
    <source>
        <dbReference type="ARBA" id="ARBA00004448"/>
    </source>
</evidence>
<dbReference type="InterPro" id="IPR001750">
    <property type="entry name" value="ND/Mrp_TM"/>
</dbReference>
<feature type="transmembrane region" description="Helical" evidence="16">
    <location>
        <begin position="399"/>
        <end position="425"/>
    </location>
</feature>
<keyword evidence="7" id="KW-0999">Mitochondrion inner membrane</keyword>
<dbReference type="GO" id="GO:0015990">
    <property type="term" value="P:electron transport coupled proton transport"/>
    <property type="evidence" value="ECO:0007669"/>
    <property type="project" value="TreeGrafter"/>
</dbReference>
<keyword evidence="13 16" id="KW-0496">Mitochondrion</keyword>
<evidence type="ECO:0000256" key="6">
    <source>
        <dbReference type="ARBA" id="ARBA00022692"/>
    </source>
</evidence>
<dbReference type="Pfam" id="PF06455">
    <property type="entry name" value="NADH5_C"/>
    <property type="match status" value="1"/>
</dbReference>
<evidence type="ECO:0000256" key="14">
    <source>
        <dbReference type="ARBA" id="ARBA00023136"/>
    </source>
</evidence>
<evidence type="ECO:0000256" key="3">
    <source>
        <dbReference type="ARBA" id="ARBA00021096"/>
    </source>
</evidence>
<feature type="transmembrane region" description="Helical" evidence="16">
    <location>
        <begin position="110"/>
        <end position="127"/>
    </location>
</feature>
<keyword evidence="11 16" id="KW-0520">NAD</keyword>
<feature type="transmembrane region" description="Helical" evidence="16">
    <location>
        <begin position="318"/>
        <end position="340"/>
    </location>
</feature>
<feature type="transmembrane region" description="Helical" evidence="16">
    <location>
        <begin position="35"/>
        <end position="57"/>
    </location>
</feature>
<dbReference type="InterPro" id="IPR018393">
    <property type="entry name" value="NADHpl_OxRdtase_5_subgr"/>
</dbReference>
<dbReference type="Pfam" id="PF00361">
    <property type="entry name" value="Proton_antipo_M"/>
    <property type="match status" value="1"/>
</dbReference>
<name>A0A1U9GQG4_9SAUR</name>
<feature type="transmembrane region" description="Helical" evidence="16">
    <location>
        <begin position="446"/>
        <end position="463"/>
    </location>
</feature>
<dbReference type="NCBIfam" id="TIGR01974">
    <property type="entry name" value="NDH_I_L"/>
    <property type="match status" value="1"/>
</dbReference>
<evidence type="ECO:0000256" key="16">
    <source>
        <dbReference type="RuleBase" id="RU003404"/>
    </source>
</evidence>
<dbReference type="GO" id="GO:0005743">
    <property type="term" value="C:mitochondrial inner membrane"/>
    <property type="evidence" value="ECO:0007669"/>
    <property type="project" value="UniProtKB-SubCell"/>
</dbReference>
<accession>A0A1U9GQG4</accession>
<evidence type="ECO:0000256" key="4">
    <source>
        <dbReference type="ARBA" id="ARBA00022448"/>
    </source>
</evidence>
<dbReference type="PRINTS" id="PR01434">
    <property type="entry name" value="NADHDHGNASE5"/>
</dbReference>
<evidence type="ECO:0000259" key="17">
    <source>
        <dbReference type="Pfam" id="PF00361"/>
    </source>
</evidence>
<keyword evidence="4 16" id="KW-0813">Transport</keyword>
<sequence>MTAIFNSTLLLALTTLTLPLLNLPQNMKPKTAVKMAFLITMIPLTMFISSNTESIITNWSWTMTSTFTMSMSFKLDQYSIMFIPVALYVTWSILEFTQWYMTSDPHIAKFFKYLLIFLMAMMTLVTANNMFQFFIGWEGVGIMSFLLIGWWHSRLEACSSAMQAIIYNRMGDIGLILSMAWMSMNLNSWEFQQIFSYTNPTPLLPLLSLILAATGKSAQFGLHPWLPAAMEGPTPVSALLHSSTMVVAGIFLLIRTHPMLSTNNTALSTCLCLGALTTLFTAMCAITQNDIKKIIAFSTSSQLGLMMVTIGLNQPQLAFLHISMHAFFKAMLFLCSGSIIHNLNNEQDIRKMGGLHKPLPITSSCLTIGSLALSGMPFLTGFYSKDTIIETMNTSHMNAWALLLTLTATSLTAAYSLRITILVQAGQPRFQPMLQINENHPASTNPIMRLAMGSIIAGLLISLNTTPMKTPQMTMPHHMKTSALMMTILGLILALELITMTNKTTKPSKSHTFSNLLMYFNTLTHRSLTVMNLKLSQNIATHLTDLIWYENIGPKWTTKSQTTPITTTSTQKGLIKIYLTSFLLSITMLLLI</sequence>
<evidence type="ECO:0000256" key="12">
    <source>
        <dbReference type="ARBA" id="ARBA00023075"/>
    </source>
</evidence>
<comment type="function">
    <text evidence="16">Core subunit of the mitochondrial membrane respiratory chain NADH dehydrogenase (Complex I) which catalyzes electron transfer from NADH through the respiratory chain, using ubiquinone as an electron acceptor. Essential for the catalytic activity and assembly of complex I.</text>
</comment>
<feature type="transmembrane region" description="Helical" evidence="16">
    <location>
        <begin position="164"/>
        <end position="183"/>
    </location>
</feature>
<dbReference type="AlphaFoldDB" id="A0A1U9GQG4"/>
<keyword evidence="5" id="KW-0679">Respiratory chain</keyword>
<feature type="transmembrane region" description="Helical" evidence="16">
    <location>
        <begin position="361"/>
        <end position="379"/>
    </location>
</feature>
<evidence type="ECO:0000256" key="13">
    <source>
        <dbReference type="ARBA" id="ARBA00023128"/>
    </source>
</evidence>
<evidence type="ECO:0000256" key="8">
    <source>
        <dbReference type="ARBA" id="ARBA00022967"/>
    </source>
</evidence>
<dbReference type="EMBL" id="KU997642">
    <property type="protein sequence ID" value="AOW43594.1"/>
    <property type="molecule type" value="Genomic_DNA"/>
</dbReference>
<keyword evidence="14 16" id="KW-0472">Membrane</keyword>
<keyword evidence="10 16" id="KW-1133">Transmembrane helix</keyword>
<evidence type="ECO:0000313" key="20">
    <source>
        <dbReference type="EMBL" id="AOW43594.1"/>
    </source>
</evidence>
<comment type="subcellular location">
    <subcellularLocation>
        <location evidence="1">Mitochondrion inner membrane</location>
        <topology evidence="1">Multi-pass membrane protein</topology>
    </subcellularLocation>
</comment>
<evidence type="ECO:0000256" key="15">
    <source>
        <dbReference type="ARBA" id="ARBA00049551"/>
    </source>
</evidence>
<feature type="transmembrane region" description="Helical" evidence="16">
    <location>
        <begin position="573"/>
        <end position="591"/>
    </location>
</feature>
<evidence type="ECO:0000256" key="10">
    <source>
        <dbReference type="ARBA" id="ARBA00022989"/>
    </source>
</evidence>
<dbReference type="InterPro" id="IPR003945">
    <property type="entry name" value="NU5C-like"/>
</dbReference>
<evidence type="ECO:0000259" key="19">
    <source>
        <dbReference type="Pfam" id="PF06455"/>
    </source>
</evidence>
<evidence type="ECO:0000256" key="2">
    <source>
        <dbReference type="ARBA" id="ARBA00012944"/>
    </source>
</evidence>
<keyword evidence="12 16" id="KW-0830">Ubiquinone</keyword>
<dbReference type="GO" id="GO:0008137">
    <property type="term" value="F:NADH dehydrogenase (ubiquinone) activity"/>
    <property type="evidence" value="ECO:0007669"/>
    <property type="project" value="UniProtKB-EC"/>
</dbReference>
<feature type="domain" description="NADH dehydrogenase subunit 5 C-terminal" evidence="19">
    <location>
        <begin position="415"/>
        <end position="591"/>
    </location>
</feature>
<keyword evidence="9" id="KW-0249">Electron transport</keyword>
<dbReference type="InterPro" id="IPR001516">
    <property type="entry name" value="Proton_antipo_N"/>
</dbReference>
<feature type="transmembrane region" description="Helical" evidence="16">
    <location>
        <begin position="6"/>
        <end position="23"/>
    </location>
</feature>
<evidence type="ECO:0000256" key="7">
    <source>
        <dbReference type="ARBA" id="ARBA00022792"/>
    </source>
</evidence>
<dbReference type="PANTHER" id="PTHR42829:SF2">
    <property type="entry name" value="NADH-UBIQUINONE OXIDOREDUCTASE CHAIN 5"/>
    <property type="match status" value="1"/>
</dbReference>
<geneLocation type="mitochondrion" evidence="20"/>
<dbReference type="Pfam" id="PF00662">
    <property type="entry name" value="Proton_antipo_N"/>
    <property type="match status" value="1"/>
</dbReference>
<proteinExistence type="inferred from homology"/>
<comment type="similarity">
    <text evidence="16">Belongs to the complex I subunit 5 family.</text>
</comment>
<reference evidence="20" key="2">
    <citation type="submission" date="2017-03" db="EMBL/GenBank/DDBJ databases">
        <title>The complete mitochondrial genome of Yangtze giant softshell turtle yielded by next-generation sequencing.</title>
        <authorList>
            <person name="Chen D.-Q."/>
            <person name="Di M."/>
        </authorList>
    </citation>
    <scope>NUCLEOTIDE SEQUENCE</scope>
    <source>
        <strain evidence="20">YZGS0001</strain>
    </source>
</reference>
<dbReference type="InterPro" id="IPR010934">
    <property type="entry name" value="NADH_DH_su5_C"/>
</dbReference>
<feature type="transmembrane region" description="Helical" evidence="16">
    <location>
        <begin position="234"/>
        <end position="254"/>
    </location>
</feature>
<keyword evidence="8" id="KW-1278">Translocase</keyword>
<evidence type="ECO:0000259" key="18">
    <source>
        <dbReference type="Pfam" id="PF00662"/>
    </source>
</evidence>
<feature type="domain" description="NADH:quinone oxidoreductase/Mrp antiporter transmembrane" evidence="17">
    <location>
        <begin position="127"/>
        <end position="410"/>
    </location>
</feature>
<gene>
    <name evidence="20" type="primary">ND5</name>
</gene>
<evidence type="ECO:0000256" key="5">
    <source>
        <dbReference type="ARBA" id="ARBA00022660"/>
    </source>
</evidence>
<feature type="transmembrane region" description="Helical" evidence="16">
    <location>
        <begin position="77"/>
        <end position="98"/>
    </location>
</feature>
<comment type="catalytic activity">
    <reaction evidence="15 16">
        <text>a ubiquinone + NADH + 5 H(+)(in) = a ubiquinol + NAD(+) + 4 H(+)(out)</text>
        <dbReference type="Rhea" id="RHEA:29091"/>
        <dbReference type="Rhea" id="RHEA-COMP:9565"/>
        <dbReference type="Rhea" id="RHEA-COMP:9566"/>
        <dbReference type="ChEBI" id="CHEBI:15378"/>
        <dbReference type="ChEBI" id="CHEBI:16389"/>
        <dbReference type="ChEBI" id="CHEBI:17976"/>
        <dbReference type="ChEBI" id="CHEBI:57540"/>
        <dbReference type="ChEBI" id="CHEBI:57945"/>
        <dbReference type="EC" id="7.1.1.2"/>
    </reaction>
</comment>
<evidence type="ECO:0000256" key="9">
    <source>
        <dbReference type="ARBA" id="ARBA00022982"/>
    </source>
</evidence>
<dbReference type="GO" id="GO:0003954">
    <property type="term" value="F:NADH dehydrogenase activity"/>
    <property type="evidence" value="ECO:0007669"/>
    <property type="project" value="TreeGrafter"/>
</dbReference>